<keyword evidence="3" id="KW-1185">Reference proteome</keyword>
<dbReference type="Pfam" id="PF12680">
    <property type="entry name" value="SnoaL_2"/>
    <property type="match status" value="1"/>
</dbReference>
<proteinExistence type="predicted"/>
<evidence type="ECO:0000313" key="2">
    <source>
        <dbReference type="EMBL" id="MDQ0462983.1"/>
    </source>
</evidence>
<feature type="domain" description="SnoaL-like" evidence="1">
    <location>
        <begin position="8"/>
        <end position="105"/>
    </location>
</feature>
<accession>A0ABU0ILT9</accession>
<dbReference type="Gene3D" id="3.10.450.50">
    <property type="match status" value="1"/>
</dbReference>
<dbReference type="InterPro" id="IPR032710">
    <property type="entry name" value="NTF2-like_dom_sf"/>
</dbReference>
<comment type="caution">
    <text evidence="2">The sequence shown here is derived from an EMBL/GenBank/DDBJ whole genome shotgun (WGS) entry which is preliminary data.</text>
</comment>
<name>A0ABU0ILT9_9CAUL</name>
<evidence type="ECO:0000313" key="3">
    <source>
        <dbReference type="Proteomes" id="UP001228905"/>
    </source>
</evidence>
<dbReference type="PIRSF" id="PIRSF030561">
    <property type="entry name" value="UCP030561"/>
    <property type="match status" value="1"/>
</dbReference>
<dbReference type="SUPFAM" id="SSF54427">
    <property type="entry name" value="NTF2-like"/>
    <property type="match status" value="1"/>
</dbReference>
<organism evidence="2 3">
    <name type="scientific">Caulobacter ginsengisoli</name>
    <dbReference type="NCBI Taxonomy" id="400775"/>
    <lineage>
        <taxon>Bacteria</taxon>
        <taxon>Pseudomonadati</taxon>
        <taxon>Pseudomonadota</taxon>
        <taxon>Alphaproteobacteria</taxon>
        <taxon>Caulobacterales</taxon>
        <taxon>Caulobacteraceae</taxon>
        <taxon>Caulobacter</taxon>
    </lineage>
</organism>
<dbReference type="RefSeq" id="WP_307346099.1">
    <property type="nucleotide sequence ID" value="NZ_JAUSVS010000001.1"/>
</dbReference>
<reference evidence="2 3" key="1">
    <citation type="submission" date="2023-07" db="EMBL/GenBank/DDBJ databases">
        <title>Genomic Encyclopedia of Type Strains, Phase IV (KMG-IV): sequencing the most valuable type-strain genomes for metagenomic binning, comparative biology and taxonomic classification.</title>
        <authorList>
            <person name="Goeker M."/>
        </authorList>
    </citation>
    <scope>NUCLEOTIDE SEQUENCE [LARGE SCALE GENOMIC DNA]</scope>
    <source>
        <strain evidence="2 3">DSM 18695</strain>
    </source>
</reference>
<dbReference type="EMBL" id="JAUSVS010000001">
    <property type="protein sequence ID" value="MDQ0462983.1"/>
    <property type="molecule type" value="Genomic_DNA"/>
</dbReference>
<gene>
    <name evidence="2" type="ORF">QO010_000731</name>
</gene>
<dbReference type="InterPro" id="IPR008317">
    <property type="entry name" value="UCP030561"/>
</dbReference>
<dbReference type="Proteomes" id="UP001228905">
    <property type="component" value="Unassembled WGS sequence"/>
</dbReference>
<evidence type="ECO:0000259" key="1">
    <source>
        <dbReference type="Pfam" id="PF12680"/>
    </source>
</evidence>
<protein>
    <recommendedName>
        <fullName evidence="1">SnoaL-like domain-containing protein</fullName>
    </recommendedName>
</protein>
<dbReference type="InterPro" id="IPR037401">
    <property type="entry name" value="SnoaL-like"/>
</dbReference>
<sequence>MTPAEVAQAQLDAYNAQDLDGHCTHFTDDVVVATPDGEVLRQGIAAYRAFYGQLFADHPNNRAEVLYRMVIGNTVIDHERVDRGAGDGPFEVAAIYTIRDGRIARAVFVRPG</sequence>